<evidence type="ECO:0000313" key="3">
    <source>
        <dbReference type="Proteomes" id="UP000292052"/>
    </source>
</evidence>
<feature type="region of interest" description="Disordered" evidence="1">
    <location>
        <begin position="140"/>
        <end position="161"/>
    </location>
</feature>
<feature type="compositionally biased region" description="Basic and acidic residues" evidence="1">
    <location>
        <begin position="145"/>
        <end position="160"/>
    </location>
</feature>
<feature type="compositionally biased region" description="Basic and acidic residues" evidence="1">
    <location>
        <begin position="204"/>
        <end position="219"/>
    </location>
</feature>
<dbReference type="Proteomes" id="UP000292052">
    <property type="component" value="Unassembled WGS sequence"/>
</dbReference>
<keyword evidence="3" id="KW-1185">Reference proteome</keyword>
<feature type="compositionally biased region" description="Basic and acidic residues" evidence="1">
    <location>
        <begin position="25"/>
        <end position="45"/>
    </location>
</feature>
<feature type="region of interest" description="Disordered" evidence="1">
    <location>
        <begin position="176"/>
        <end position="294"/>
    </location>
</feature>
<evidence type="ECO:0000313" key="2">
    <source>
        <dbReference type="EMBL" id="RZC27644.1"/>
    </source>
</evidence>
<name>A0A482VG73_ASBVE</name>
<feature type="compositionally biased region" description="Basic and acidic residues" evidence="1">
    <location>
        <begin position="266"/>
        <end position="292"/>
    </location>
</feature>
<feature type="compositionally biased region" description="Basic and acidic residues" evidence="1">
    <location>
        <begin position="229"/>
        <end position="249"/>
    </location>
</feature>
<reference evidence="2 3" key="1">
    <citation type="submission" date="2017-03" db="EMBL/GenBank/DDBJ databases">
        <title>Genome of the blue death feigning beetle - Asbolus verrucosus.</title>
        <authorList>
            <person name="Rider S.D."/>
        </authorList>
    </citation>
    <scope>NUCLEOTIDE SEQUENCE [LARGE SCALE GENOMIC DNA]</scope>
    <source>
        <strain evidence="2">Butters</strain>
        <tissue evidence="2">Head and leg muscle</tissue>
    </source>
</reference>
<organism evidence="2 3">
    <name type="scientific">Asbolus verrucosus</name>
    <name type="common">Desert ironclad beetle</name>
    <dbReference type="NCBI Taxonomy" id="1661398"/>
    <lineage>
        <taxon>Eukaryota</taxon>
        <taxon>Metazoa</taxon>
        <taxon>Ecdysozoa</taxon>
        <taxon>Arthropoda</taxon>
        <taxon>Hexapoda</taxon>
        <taxon>Insecta</taxon>
        <taxon>Pterygota</taxon>
        <taxon>Neoptera</taxon>
        <taxon>Endopterygota</taxon>
        <taxon>Coleoptera</taxon>
        <taxon>Polyphaga</taxon>
        <taxon>Cucujiformia</taxon>
        <taxon>Tenebrionidae</taxon>
        <taxon>Pimeliinae</taxon>
        <taxon>Asbolus</taxon>
    </lineage>
</organism>
<sequence length="333" mass="37166">MDNKELTLEGMKDASKESPSQPQETLRREIDSLDDFEHLGHDSSPLKEAAMTGTGDLLPGLKTASPTRDELGVINKGVDKAATAANVITDELSSFDPLQSSPGLFNTGKKMDSNLLEMGDNFPERKEVDDKMDKFLQDIGSIVPPKHEEPPEIKDKDRGMVDSYKTATQNFMDIEREVIQPKKVETSNELLEKYSDSEPDNDDDFKPSKYQDFPKKAELPESFGSTDNFKSETFKDLEEPEPELPKKDYPSAPPEPEKTVPAAPPKVEEKPEPAKPKIQEEVKEKVPEKLPEPPKVICRKSDEITEKKTKKAAVIDAEAIFCRMGLGTFPCIT</sequence>
<gene>
    <name evidence="2" type="ORF">BDFB_006599</name>
</gene>
<dbReference type="AlphaFoldDB" id="A0A482VG73"/>
<protein>
    <submittedName>
        <fullName evidence="2">Trypan PARP domain containing protein</fullName>
    </submittedName>
</protein>
<feature type="compositionally biased region" description="Basic and acidic residues" evidence="1">
    <location>
        <begin position="1"/>
        <end position="16"/>
    </location>
</feature>
<feature type="region of interest" description="Disordered" evidence="1">
    <location>
        <begin position="1"/>
        <end position="67"/>
    </location>
</feature>
<dbReference type="EMBL" id="QDEB01103359">
    <property type="protein sequence ID" value="RZC27644.1"/>
    <property type="molecule type" value="Genomic_DNA"/>
</dbReference>
<accession>A0A482VG73</accession>
<evidence type="ECO:0000256" key="1">
    <source>
        <dbReference type="SAM" id="MobiDB-lite"/>
    </source>
</evidence>
<dbReference type="OrthoDB" id="6734914at2759"/>
<feature type="compositionally biased region" description="Basic and acidic residues" evidence="1">
    <location>
        <begin position="176"/>
        <end position="196"/>
    </location>
</feature>
<comment type="caution">
    <text evidence="2">The sequence shown here is derived from an EMBL/GenBank/DDBJ whole genome shotgun (WGS) entry which is preliminary data.</text>
</comment>
<proteinExistence type="predicted"/>